<dbReference type="eggNOG" id="COG1846">
    <property type="taxonomic scope" value="Bacteria"/>
</dbReference>
<keyword evidence="2" id="KW-0238">DNA-binding</keyword>
<dbReference type="SUPFAM" id="SSF46785">
    <property type="entry name" value="Winged helix' DNA-binding domain"/>
    <property type="match status" value="1"/>
</dbReference>
<evidence type="ECO:0000256" key="3">
    <source>
        <dbReference type="ARBA" id="ARBA00023163"/>
    </source>
</evidence>
<dbReference type="PANTHER" id="PTHR42756:SF1">
    <property type="entry name" value="TRANSCRIPTIONAL REPRESSOR OF EMRAB OPERON"/>
    <property type="match status" value="1"/>
</dbReference>
<dbReference type="PANTHER" id="PTHR42756">
    <property type="entry name" value="TRANSCRIPTIONAL REGULATOR, MARR"/>
    <property type="match status" value="1"/>
</dbReference>
<dbReference type="SMART" id="SM00347">
    <property type="entry name" value="HTH_MARR"/>
    <property type="match status" value="1"/>
</dbReference>
<organism evidence="5 6">
    <name type="scientific">Clostridium baratii str. Sullivan</name>
    <dbReference type="NCBI Taxonomy" id="1415775"/>
    <lineage>
        <taxon>Bacteria</taxon>
        <taxon>Bacillati</taxon>
        <taxon>Bacillota</taxon>
        <taxon>Clostridia</taxon>
        <taxon>Eubacteriales</taxon>
        <taxon>Clostridiaceae</taxon>
        <taxon>Clostridium</taxon>
    </lineage>
</organism>
<evidence type="ECO:0000259" key="4">
    <source>
        <dbReference type="PROSITE" id="PS50995"/>
    </source>
</evidence>
<dbReference type="PRINTS" id="PR00598">
    <property type="entry name" value="HTHMARR"/>
</dbReference>
<feature type="domain" description="HTH marR-type" evidence="4">
    <location>
        <begin position="6"/>
        <end position="138"/>
    </location>
</feature>
<evidence type="ECO:0000313" key="5">
    <source>
        <dbReference type="EMBL" id="AIY82784.1"/>
    </source>
</evidence>
<dbReference type="RefSeq" id="WP_039313045.1">
    <property type="nucleotide sequence ID" value="NZ_CP006905.1"/>
</dbReference>
<dbReference type="KEGG" id="cbv:U729_1439"/>
<dbReference type="InterPro" id="IPR036388">
    <property type="entry name" value="WH-like_DNA-bd_sf"/>
</dbReference>
<accession>A0A0A7FT61</accession>
<dbReference type="InterPro" id="IPR000835">
    <property type="entry name" value="HTH_MarR-typ"/>
</dbReference>
<dbReference type="AlphaFoldDB" id="A0A0A7FT61"/>
<name>A0A0A7FT61_9CLOT</name>
<dbReference type="OrthoDB" id="6400170at2"/>
<keyword evidence="6" id="KW-1185">Reference proteome</keyword>
<dbReference type="Pfam" id="PF01047">
    <property type="entry name" value="MarR"/>
    <property type="match status" value="1"/>
</dbReference>
<reference evidence="5 6" key="1">
    <citation type="journal article" date="2015" name="Infect. Genet. Evol.">
        <title>Genomic sequences of six botulinum neurotoxin-producing strains representing three clostridial species illustrate the mobility and diversity of botulinum neurotoxin genes.</title>
        <authorList>
            <person name="Smith T.J."/>
            <person name="Hill K.K."/>
            <person name="Xie G."/>
            <person name="Foley B.T."/>
            <person name="Williamson C.H."/>
            <person name="Foster J.T."/>
            <person name="Johnson S.L."/>
            <person name="Chertkov O."/>
            <person name="Teshima H."/>
            <person name="Gibbons H.S."/>
            <person name="Johnsky L.A."/>
            <person name="Karavis M.A."/>
            <person name="Smith L.A."/>
        </authorList>
    </citation>
    <scope>NUCLEOTIDE SEQUENCE [LARGE SCALE GENOMIC DNA]</scope>
    <source>
        <strain evidence="5">Sullivan</strain>
    </source>
</reference>
<dbReference type="InterPro" id="IPR036390">
    <property type="entry name" value="WH_DNA-bd_sf"/>
</dbReference>
<dbReference type="PROSITE" id="PS50995">
    <property type="entry name" value="HTH_MARR_2"/>
    <property type="match status" value="1"/>
</dbReference>
<dbReference type="GO" id="GO:0003677">
    <property type="term" value="F:DNA binding"/>
    <property type="evidence" value="ECO:0007669"/>
    <property type="project" value="UniProtKB-KW"/>
</dbReference>
<dbReference type="Gene3D" id="1.10.10.10">
    <property type="entry name" value="Winged helix-like DNA-binding domain superfamily/Winged helix DNA-binding domain"/>
    <property type="match status" value="1"/>
</dbReference>
<protein>
    <recommendedName>
        <fullName evidence="4">HTH marR-type domain-containing protein</fullName>
    </recommendedName>
</protein>
<sequence length="148" mass="16950">MRLDEDFSFHRLLGEVVRLHFSLTHSNLEKEGLYPGQPPLLYALHHHGGLSQKDIAKKLNLKPATITVMIKRLEKSGFIIKTPDEKDQRVSRIYLTDKGTKACESLKSIVNGIDNICLNNFSKEELENLSFLLNKVKINLENHKNEID</sequence>
<dbReference type="Proteomes" id="UP000030635">
    <property type="component" value="Chromosome"/>
</dbReference>
<evidence type="ECO:0000256" key="1">
    <source>
        <dbReference type="ARBA" id="ARBA00023015"/>
    </source>
</evidence>
<dbReference type="STRING" id="1561.NPD11_1555"/>
<keyword evidence="1" id="KW-0805">Transcription regulation</keyword>
<evidence type="ECO:0000313" key="6">
    <source>
        <dbReference type="Proteomes" id="UP000030635"/>
    </source>
</evidence>
<keyword evidence="3" id="KW-0804">Transcription</keyword>
<dbReference type="GO" id="GO:0003700">
    <property type="term" value="F:DNA-binding transcription factor activity"/>
    <property type="evidence" value="ECO:0007669"/>
    <property type="project" value="InterPro"/>
</dbReference>
<evidence type="ECO:0000256" key="2">
    <source>
        <dbReference type="ARBA" id="ARBA00023125"/>
    </source>
</evidence>
<proteinExistence type="predicted"/>
<gene>
    <name evidence="5" type="ORF">U729_1439</name>
</gene>
<dbReference type="HOGENOM" id="CLU_083287_18_7_9"/>
<dbReference type="EMBL" id="CP006905">
    <property type="protein sequence ID" value="AIY82784.1"/>
    <property type="molecule type" value="Genomic_DNA"/>
</dbReference>